<evidence type="ECO:0000313" key="7">
    <source>
        <dbReference type="Proteomes" id="UP001500420"/>
    </source>
</evidence>
<comment type="caution">
    <text evidence="6">The sequence shown here is derived from an EMBL/GenBank/DDBJ whole genome shotgun (WGS) entry which is preliminary data.</text>
</comment>
<keyword evidence="7" id="KW-1185">Reference proteome</keyword>
<evidence type="ECO:0000256" key="1">
    <source>
        <dbReference type="ARBA" id="ARBA00006739"/>
    </source>
</evidence>
<reference evidence="6 7" key="1">
    <citation type="journal article" date="2019" name="Int. J. Syst. Evol. Microbiol.">
        <title>The Global Catalogue of Microorganisms (GCM) 10K type strain sequencing project: providing services to taxonomists for standard genome sequencing and annotation.</title>
        <authorList>
            <consortium name="The Broad Institute Genomics Platform"/>
            <consortium name="The Broad Institute Genome Sequencing Center for Infectious Disease"/>
            <person name="Wu L."/>
            <person name="Ma J."/>
        </authorList>
    </citation>
    <scope>NUCLEOTIDE SEQUENCE [LARGE SCALE GENOMIC DNA]</scope>
    <source>
        <strain evidence="6 7">JCM 16328</strain>
    </source>
</reference>
<name>A0AAV3T5M9_9EURY</name>
<dbReference type="AlphaFoldDB" id="A0AAV3T5M9"/>
<keyword evidence="2" id="KW-0328">Glycosyltransferase</keyword>
<feature type="domain" description="Glycosyltransferase 2-like" evidence="5">
    <location>
        <begin position="4"/>
        <end position="115"/>
    </location>
</feature>
<dbReference type="InterPro" id="IPR001173">
    <property type="entry name" value="Glyco_trans_2-like"/>
</dbReference>
<dbReference type="SUPFAM" id="SSF53448">
    <property type="entry name" value="Nucleotide-diphospho-sugar transferases"/>
    <property type="match status" value="1"/>
</dbReference>
<evidence type="ECO:0000256" key="4">
    <source>
        <dbReference type="SAM" id="MobiDB-lite"/>
    </source>
</evidence>
<protein>
    <submittedName>
        <fullName evidence="6">Glycosyltransferase</fullName>
    </submittedName>
</protein>
<feature type="region of interest" description="Disordered" evidence="4">
    <location>
        <begin position="274"/>
        <end position="301"/>
    </location>
</feature>
<dbReference type="RefSeq" id="WP_343771946.1">
    <property type="nucleotide sequence ID" value="NZ_BAAADV010000001.1"/>
</dbReference>
<sequence length="301" mass="32175">MDLSVVVPTLNAREQLSGCLDALSERAPDVEVIVVNGPSSDGTTGMVRERDDVDVLVELSDRNVNVSRNAGIEVATGDAVAFVHDELAIEPSWRDAVAASLDAGADVVTGPTHRTLRAGVTTESETSDTVAGRDVAFFSGDNVALDRAAVEALDGFDEYLETEGARDASHRLAAMEYDVVWNGDMCVRGEYGADGGRPDRDLGARYRSLAYQLAKNYGLRPAVARSTIASALKDSVSAAREVTRGDVTPTTWLGTGREVVSGLTGGVAAGLRARKADETPRRNPNGVSTRHDRAVRRYDWR</sequence>
<keyword evidence="3" id="KW-0808">Transferase</keyword>
<evidence type="ECO:0000313" key="6">
    <source>
        <dbReference type="EMBL" id="GAA0661390.1"/>
    </source>
</evidence>
<dbReference type="PANTHER" id="PTHR43179:SF12">
    <property type="entry name" value="GALACTOFURANOSYLTRANSFERASE GLFT2"/>
    <property type="match status" value="1"/>
</dbReference>
<comment type="similarity">
    <text evidence="1">Belongs to the glycosyltransferase 2 family.</text>
</comment>
<dbReference type="EMBL" id="BAAADV010000001">
    <property type="protein sequence ID" value="GAA0661390.1"/>
    <property type="molecule type" value="Genomic_DNA"/>
</dbReference>
<evidence type="ECO:0000259" key="5">
    <source>
        <dbReference type="Pfam" id="PF00535"/>
    </source>
</evidence>
<organism evidence="6 7">
    <name type="scientific">Natronoarchaeum mannanilyticum</name>
    <dbReference type="NCBI Taxonomy" id="926360"/>
    <lineage>
        <taxon>Archaea</taxon>
        <taxon>Methanobacteriati</taxon>
        <taxon>Methanobacteriota</taxon>
        <taxon>Stenosarchaea group</taxon>
        <taxon>Halobacteria</taxon>
        <taxon>Halobacteriales</taxon>
        <taxon>Natronoarchaeaceae</taxon>
    </lineage>
</organism>
<feature type="compositionally biased region" description="Basic and acidic residues" evidence="4">
    <location>
        <begin position="289"/>
        <end position="301"/>
    </location>
</feature>
<dbReference type="Proteomes" id="UP001500420">
    <property type="component" value="Unassembled WGS sequence"/>
</dbReference>
<dbReference type="GO" id="GO:0016757">
    <property type="term" value="F:glycosyltransferase activity"/>
    <property type="evidence" value="ECO:0007669"/>
    <property type="project" value="UniProtKB-KW"/>
</dbReference>
<dbReference type="CDD" id="cd00761">
    <property type="entry name" value="Glyco_tranf_GTA_type"/>
    <property type="match status" value="1"/>
</dbReference>
<dbReference type="PANTHER" id="PTHR43179">
    <property type="entry name" value="RHAMNOSYLTRANSFERASE WBBL"/>
    <property type="match status" value="1"/>
</dbReference>
<gene>
    <name evidence="6" type="ORF">GCM10009020_01960</name>
</gene>
<proteinExistence type="inferred from homology"/>
<dbReference type="InterPro" id="IPR029044">
    <property type="entry name" value="Nucleotide-diphossugar_trans"/>
</dbReference>
<evidence type="ECO:0000256" key="2">
    <source>
        <dbReference type="ARBA" id="ARBA00022676"/>
    </source>
</evidence>
<accession>A0AAV3T5M9</accession>
<dbReference type="Pfam" id="PF00535">
    <property type="entry name" value="Glycos_transf_2"/>
    <property type="match status" value="1"/>
</dbReference>
<evidence type="ECO:0000256" key="3">
    <source>
        <dbReference type="ARBA" id="ARBA00022679"/>
    </source>
</evidence>
<dbReference type="Gene3D" id="3.90.550.10">
    <property type="entry name" value="Spore Coat Polysaccharide Biosynthesis Protein SpsA, Chain A"/>
    <property type="match status" value="1"/>
</dbReference>